<feature type="region of interest" description="Disordered" evidence="3">
    <location>
        <begin position="69"/>
        <end position="95"/>
    </location>
</feature>
<evidence type="ECO:0000313" key="6">
    <source>
        <dbReference type="Proteomes" id="UP001061070"/>
    </source>
</evidence>
<feature type="compositionally biased region" description="Acidic residues" evidence="3">
    <location>
        <begin position="77"/>
        <end position="95"/>
    </location>
</feature>
<comment type="caution">
    <text evidence="5">The sequence shown here is derived from an EMBL/GenBank/DDBJ whole genome shotgun (WGS) entry which is preliminary data.</text>
</comment>
<evidence type="ECO:0000313" key="5">
    <source>
        <dbReference type="EMBL" id="GBR14125.1"/>
    </source>
</evidence>
<feature type="domain" description="Phage capsid-like C-terminal" evidence="4">
    <location>
        <begin position="169"/>
        <end position="458"/>
    </location>
</feature>
<feature type="coiled-coil region" evidence="2">
    <location>
        <begin position="5"/>
        <end position="53"/>
    </location>
</feature>
<dbReference type="NCBIfam" id="TIGR01554">
    <property type="entry name" value="major_cap_HK97"/>
    <property type="match status" value="1"/>
</dbReference>
<keyword evidence="2" id="KW-0175">Coiled coil</keyword>
<evidence type="ECO:0000256" key="1">
    <source>
        <dbReference type="ARBA" id="ARBA00004328"/>
    </source>
</evidence>
<evidence type="ECO:0000256" key="3">
    <source>
        <dbReference type="SAM" id="MobiDB-lite"/>
    </source>
</evidence>
<proteinExistence type="predicted"/>
<evidence type="ECO:0000256" key="2">
    <source>
        <dbReference type="SAM" id="Coils"/>
    </source>
</evidence>
<gene>
    <name evidence="5" type="ORF">AA0228_2181</name>
</gene>
<dbReference type="InterPro" id="IPR024455">
    <property type="entry name" value="Phage_capsid"/>
</dbReference>
<dbReference type="Proteomes" id="UP001061070">
    <property type="component" value="Unassembled WGS sequence"/>
</dbReference>
<comment type="subcellular location">
    <subcellularLocation>
        <location evidence="1">Virion</location>
    </subcellularLocation>
</comment>
<dbReference type="SUPFAM" id="SSF56563">
    <property type="entry name" value="Major capsid protein gp5"/>
    <property type="match status" value="1"/>
</dbReference>
<protein>
    <recommendedName>
        <fullName evidence="4">Phage capsid-like C-terminal domain-containing protein</fullName>
    </recommendedName>
</protein>
<dbReference type="InterPro" id="IPR054612">
    <property type="entry name" value="Phage_capsid-like_C"/>
</dbReference>
<reference evidence="5" key="1">
    <citation type="submission" date="2013-04" db="EMBL/GenBank/DDBJ databases">
        <title>The genome sequencing project of 58 acetic acid bacteria.</title>
        <authorList>
            <person name="Okamoto-Kainuma A."/>
            <person name="Ishikawa M."/>
            <person name="Umino S."/>
            <person name="Koizumi Y."/>
            <person name="Shiwa Y."/>
            <person name="Yoshikawa H."/>
            <person name="Matsutani M."/>
            <person name="Matsushita K."/>
        </authorList>
    </citation>
    <scope>NUCLEOTIDE SEQUENCE</scope>
    <source>
        <strain evidence="5">NRIC 0228</strain>
    </source>
</reference>
<name>A0ABQ0QDB9_9PROT</name>
<dbReference type="Pfam" id="PF05065">
    <property type="entry name" value="Phage_capsid"/>
    <property type="match status" value="1"/>
</dbReference>
<accession>A0ABQ0QDB9</accession>
<dbReference type="EMBL" id="BAQW01000010">
    <property type="protein sequence ID" value="GBR14125.1"/>
    <property type="molecule type" value="Genomic_DNA"/>
</dbReference>
<dbReference type="RefSeq" id="WP_099183160.1">
    <property type="nucleotide sequence ID" value="NZ_BAQW01000010.1"/>
</dbReference>
<sequence>MNKKIEELLARKAILTKEVEDKIETFDVDAEDADTVEQEIDDKTEEVKSIDAKIETIKKMEEIKRFNKELKAKEAVEDSDDEKDNDSEEKDEDEILEEKTKYMNSFNINKGISSLNLPKGSQGITNEIIKTIAKNYSAEAASNMIRNEAGSKSSADLIVKTALTTSQPTVAPDVINETVSLLTADCVVRKVARTVSMPMNNLTYPRLRLGASASWIGEGTNFVPSAQDFDTINFVGKKLTGFTYTTLEFNNFSLSDAVAHVVSDLQNQVALAEDRTFIMGSTAGALAPSYSLVGNAGTTITSTGADSVSVAADLGNIKSALQTKFVDISRGVVFGSPAIFNSLENLQTSFGVYPFREEIRMGKLNGFTIASTAQIPTDVDTSAAKDGSAKNGSPLIFVAPQHLIIADAMKYEIRSTDVGSWNDNGTQINAFSEDLIAYKLANWVDFGVQHEAAVAVLNTVGWTTMNVDGGWQLVETAQTGGNSASASKGKGA</sequence>
<evidence type="ECO:0000259" key="4">
    <source>
        <dbReference type="Pfam" id="PF05065"/>
    </source>
</evidence>
<organism evidence="5 6">
    <name type="scientific">Gluconobacter frateurii NRIC 0228</name>
    <dbReference type="NCBI Taxonomy" id="1307946"/>
    <lineage>
        <taxon>Bacteria</taxon>
        <taxon>Pseudomonadati</taxon>
        <taxon>Pseudomonadota</taxon>
        <taxon>Alphaproteobacteria</taxon>
        <taxon>Acetobacterales</taxon>
        <taxon>Acetobacteraceae</taxon>
        <taxon>Gluconobacter</taxon>
    </lineage>
</organism>
<keyword evidence="6" id="KW-1185">Reference proteome</keyword>